<feature type="non-terminal residue" evidence="1">
    <location>
        <position position="1"/>
    </location>
</feature>
<protein>
    <submittedName>
        <fullName evidence="1">Uncharacterized protein</fullName>
    </submittedName>
</protein>
<organism evidence="1">
    <name type="scientific">marine sediment metagenome</name>
    <dbReference type="NCBI Taxonomy" id="412755"/>
    <lineage>
        <taxon>unclassified sequences</taxon>
        <taxon>metagenomes</taxon>
        <taxon>ecological metagenomes</taxon>
    </lineage>
</organism>
<gene>
    <name evidence="1" type="ORF">S01H4_37383</name>
</gene>
<reference evidence="1" key="1">
    <citation type="journal article" date="2014" name="Front. Microbiol.">
        <title>High frequency of phylogenetically diverse reductive dehalogenase-homologous genes in deep subseafloor sedimentary metagenomes.</title>
        <authorList>
            <person name="Kawai M."/>
            <person name="Futagami T."/>
            <person name="Toyoda A."/>
            <person name="Takaki Y."/>
            <person name="Nishi S."/>
            <person name="Hori S."/>
            <person name="Arai W."/>
            <person name="Tsubouchi T."/>
            <person name="Morono Y."/>
            <person name="Uchiyama I."/>
            <person name="Ito T."/>
            <person name="Fujiyama A."/>
            <person name="Inagaki F."/>
            <person name="Takami H."/>
        </authorList>
    </citation>
    <scope>NUCLEOTIDE SEQUENCE</scope>
    <source>
        <strain evidence="1">Expedition CK06-06</strain>
    </source>
</reference>
<name>X1BXQ2_9ZZZZ</name>
<evidence type="ECO:0000313" key="1">
    <source>
        <dbReference type="EMBL" id="GAG99810.1"/>
    </source>
</evidence>
<accession>X1BXQ2</accession>
<proteinExistence type="predicted"/>
<comment type="caution">
    <text evidence="1">The sequence shown here is derived from an EMBL/GenBank/DDBJ whole genome shotgun (WGS) entry which is preliminary data.</text>
</comment>
<dbReference type="EMBL" id="BART01020078">
    <property type="protein sequence ID" value="GAG99810.1"/>
    <property type="molecule type" value="Genomic_DNA"/>
</dbReference>
<sequence length="47" mass="5247">GIKTIAEKSLQRAYANTVRKLGINDKLFVMGSHFIIGEILKVSTKRT</sequence>
<dbReference type="AlphaFoldDB" id="X1BXQ2"/>